<evidence type="ECO:0000259" key="1">
    <source>
        <dbReference type="Pfam" id="PF07238"/>
    </source>
</evidence>
<reference evidence="2 3" key="1">
    <citation type="journal article" date="2012" name="J. Bacteriol.">
        <title>Genome sequence of benzo(a)pyrene-degrading bacterium Novosphingobium pentaromativorans US6-1.</title>
        <authorList>
            <person name="Luo Y.R."/>
            <person name="Kang S.G."/>
            <person name="Kim S.J."/>
            <person name="Kim M.R."/>
            <person name="Li N."/>
            <person name="Lee J.H."/>
            <person name="Kwon K.K."/>
        </authorList>
    </citation>
    <scope>NUCLEOTIDE SEQUENCE [LARGE SCALE GENOMIC DNA]</scope>
    <source>
        <strain evidence="2 3">US6-1</strain>
    </source>
</reference>
<name>G6EAB4_9SPHN</name>
<dbReference type="PATRIC" id="fig|1088721.3.peg.1268"/>
<accession>G6EAB4</accession>
<dbReference type="EMBL" id="AGFM01000016">
    <property type="protein sequence ID" value="EHJ61776.1"/>
    <property type="molecule type" value="Genomic_DNA"/>
</dbReference>
<gene>
    <name evidence="2" type="ORF">NSU_1285</name>
</gene>
<dbReference type="Pfam" id="PF07238">
    <property type="entry name" value="PilZ"/>
    <property type="match status" value="1"/>
</dbReference>
<dbReference type="Proteomes" id="UP000004030">
    <property type="component" value="Unassembled WGS sequence"/>
</dbReference>
<comment type="caution">
    <text evidence="2">The sequence shown here is derived from an EMBL/GenBank/DDBJ whole genome shotgun (WGS) entry which is preliminary data.</text>
</comment>
<keyword evidence="3" id="KW-1185">Reference proteome</keyword>
<feature type="domain" description="PilZ" evidence="1">
    <location>
        <begin position="9"/>
        <end position="68"/>
    </location>
</feature>
<sequence length="103" mass="11578">MRLETRSVTCRAILIDLSSSGARLALKELPRLGTDALILWDKYEAFGEVVWAEGVQCGIAFFDPLPADVVLRTRELDDAAHLPQDNELLRQVARQWVEGTTRL</sequence>
<evidence type="ECO:0000313" key="3">
    <source>
        <dbReference type="Proteomes" id="UP000004030"/>
    </source>
</evidence>
<dbReference type="GO" id="GO:0035438">
    <property type="term" value="F:cyclic-di-GMP binding"/>
    <property type="evidence" value="ECO:0007669"/>
    <property type="project" value="InterPro"/>
</dbReference>
<dbReference type="KEGG" id="npn:JI59_13685"/>
<dbReference type="InterPro" id="IPR009875">
    <property type="entry name" value="PilZ_domain"/>
</dbReference>
<protein>
    <recommendedName>
        <fullName evidence="1">PilZ domain-containing protein</fullName>
    </recommendedName>
</protein>
<dbReference type="AlphaFoldDB" id="G6EAB4"/>
<evidence type="ECO:0000313" key="2">
    <source>
        <dbReference type="EMBL" id="EHJ61776.1"/>
    </source>
</evidence>
<proteinExistence type="predicted"/>
<dbReference type="eggNOG" id="ENOG5030HPF">
    <property type="taxonomic scope" value="Bacteria"/>
</dbReference>
<dbReference type="SUPFAM" id="SSF141371">
    <property type="entry name" value="PilZ domain-like"/>
    <property type="match status" value="1"/>
</dbReference>
<organism evidence="2 3">
    <name type="scientific">Novosphingobium pentaromativorans US6-1</name>
    <dbReference type="NCBI Taxonomy" id="1088721"/>
    <lineage>
        <taxon>Bacteria</taxon>
        <taxon>Pseudomonadati</taxon>
        <taxon>Pseudomonadota</taxon>
        <taxon>Alphaproteobacteria</taxon>
        <taxon>Sphingomonadales</taxon>
        <taxon>Sphingomonadaceae</taxon>
        <taxon>Novosphingobium</taxon>
    </lineage>
</organism>